<evidence type="ECO:0000313" key="2">
    <source>
        <dbReference type="Proteomes" id="UP001165960"/>
    </source>
</evidence>
<comment type="caution">
    <text evidence="1">The sequence shown here is derived from an EMBL/GenBank/DDBJ whole genome shotgun (WGS) entry which is preliminary data.</text>
</comment>
<evidence type="ECO:0000313" key="1">
    <source>
        <dbReference type="EMBL" id="KAJ9078724.1"/>
    </source>
</evidence>
<dbReference type="EMBL" id="QTSX02002138">
    <property type="protein sequence ID" value="KAJ9078724.1"/>
    <property type="molecule type" value="Genomic_DNA"/>
</dbReference>
<protein>
    <submittedName>
        <fullName evidence="1">Uncharacterized protein</fullName>
    </submittedName>
</protein>
<dbReference type="Proteomes" id="UP001165960">
    <property type="component" value="Unassembled WGS sequence"/>
</dbReference>
<proteinExistence type="predicted"/>
<keyword evidence="2" id="KW-1185">Reference proteome</keyword>
<sequence>MTLAFSLCQMLMFLLVSLVFTCFLILISPIFVFLRSDLGDPLVKKQFSKGLLVNAWTTGPASASIPMSLSNGTQWINGMSFAEWHLTSFFSEPTTRCKPIINTHSLSSMRCFEEKARHYFWPSAFFSRAIACPEQGPCRVASPPIPDSQALTTKENFKDIHPFDSSPHLSHYSANCYHGLPEFLLFQGPTKKAFWVKSLQVQIVGNIKEYSGINQSTRINVIPQNYTFDVVSHSGCRDLVYGLVDAN</sequence>
<gene>
    <name evidence="1" type="ORF">DSO57_1003584</name>
</gene>
<accession>A0ACC2TVS3</accession>
<reference evidence="1" key="1">
    <citation type="submission" date="2022-04" db="EMBL/GenBank/DDBJ databases">
        <title>Genome of the entomopathogenic fungus Entomophthora muscae.</title>
        <authorList>
            <person name="Elya C."/>
            <person name="Lovett B.R."/>
            <person name="Lee E."/>
            <person name="Macias A.M."/>
            <person name="Hajek A.E."/>
            <person name="De Bivort B.L."/>
            <person name="Kasson M.T."/>
            <person name="De Fine Licht H.H."/>
            <person name="Stajich J.E."/>
        </authorList>
    </citation>
    <scope>NUCLEOTIDE SEQUENCE</scope>
    <source>
        <strain evidence="1">Berkeley</strain>
    </source>
</reference>
<organism evidence="1 2">
    <name type="scientific">Entomophthora muscae</name>
    <dbReference type="NCBI Taxonomy" id="34485"/>
    <lineage>
        <taxon>Eukaryota</taxon>
        <taxon>Fungi</taxon>
        <taxon>Fungi incertae sedis</taxon>
        <taxon>Zoopagomycota</taxon>
        <taxon>Entomophthoromycotina</taxon>
        <taxon>Entomophthoromycetes</taxon>
        <taxon>Entomophthorales</taxon>
        <taxon>Entomophthoraceae</taxon>
        <taxon>Entomophthora</taxon>
    </lineage>
</organism>
<name>A0ACC2TVS3_9FUNG</name>